<dbReference type="EMBL" id="LKCW01000060">
    <property type="protein sequence ID" value="KPM41736.1"/>
    <property type="molecule type" value="Genomic_DNA"/>
</dbReference>
<dbReference type="AlphaFoldDB" id="A0A0P7BFF4"/>
<dbReference type="InterPro" id="IPR010987">
    <property type="entry name" value="Glutathione-S-Trfase_C-like"/>
</dbReference>
<feature type="active site" description="Nucleophile" evidence="1">
    <location>
        <position position="52"/>
    </location>
</feature>
<name>A0A0P7BFF4_9HYPO</name>
<reference evidence="5 6" key="1">
    <citation type="submission" date="2015-09" db="EMBL/GenBank/DDBJ databases">
        <title>Draft genome of a European isolate of the apple canker pathogen Neonectria ditissima.</title>
        <authorList>
            <person name="Gomez-Cortecero A."/>
            <person name="Harrison R.J."/>
            <person name="Armitage A.D."/>
        </authorList>
    </citation>
    <scope>NUCLEOTIDE SEQUENCE [LARGE SCALE GENOMIC DNA]</scope>
    <source>
        <strain evidence="5 6">R09/05</strain>
    </source>
</reference>
<comment type="caution">
    <text evidence="5">The sequence shown here is derived from an EMBL/GenBank/DDBJ whole genome shotgun (WGS) entry which is preliminary data.</text>
</comment>
<dbReference type="Gene3D" id="1.20.1050.10">
    <property type="match status" value="1"/>
</dbReference>
<dbReference type="Proteomes" id="UP000050424">
    <property type="component" value="Unassembled WGS sequence"/>
</dbReference>
<evidence type="ECO:0000256" key="2">
    <source>
        <dbReference type="PIRSR" id="PIRSR015753-2"/>
    </source>
</evidence>
<dbReference type="SUPFAM" id="SSF52833">
    <property type="entry name" value="Thioredoxin-like"/>
    <property type="match status" value="1"/>
</dbReference>
<gene>
    <name evidence="5" type="ORF">AK830_g4851</name>
</gene>
<evidence type="ECO:0000256" key="1">
    <source>
        <dbReference type="PIRSR" id="PIRSR015753-1"/>
    </source>
</evidence>
<dbReference type="SUPFAM" id="SSF47616">
    <property type="entry name" value="GST C-terminal domain-like"/>
    <property type="match status" value="1"/>
</dbReference>
<dbReference type="Pfam" id="PF13409">
    <property type="entry name" value="GST_N_2"/>
    <property type="match status" value="1"/>
</dbReference>
<feature type="binding site" evidence="2">
    <location>
        <begin position="120"/>
        <end position="123"/>
    </location>
    <ligand>
        <name>glutathione</name>
        <dbReference type="ChEBI" id="CHEBI:57925"/>
    </ligand>
</feature>
<feature type="site" description="Lowers pKa of active site Cys" evidence="3">
    <location>
        <position position="306"/>
    </location>
</feature>
<feature type="binding site" evidence="2">
    <location>
        <position position="86"/>
    </location>
    <ligand>
        <name>glutathione</name>
        <dbReference type="ChEBI" id="CHEBI:57925"/>
    </ligand>
</feature>
<dbReference type="PROSITE" id="PS50405">
    <property type="entry name" value="GST_CTER"/>
    <property type="match status" value="1"/>
</dbReference>
<evidence type="ECO:0000313" key="5">
    <source>
        <dbReference type="EMBL" id="KPM41736.1"/>
    </source>
</evidence>
<dbReference type="Pfam" id="PF13410">
    <property type="entry name" value="GST_C_2"/>
    <property type="match status" value="1"/>
</dbReference>
<feature type="site" description="Lowers pKa of active site Cys" evidence="3">
    <location>
        <position position="252"/>
    </location>
</feature>
<dbReference type="PIRSF" id="PIRSF015753">
    <property type="entry name" value="GST"/>
    <property type="match status" value="1"/>
</dbReference>
<dbReference type="STRING" id="78410.A0A0P7BFF4"/>
<sequence>MIVQRLKPRQSVHTGDKFARPESTFRNSVSRDPDAKFAAEKGRYALYVSPGCPWQAHRAMIVRSLKGLEDVIDLYQVHFTLGPEGWYFSGEGESLPKDPLHGFTKLKELYLLADPSYVGRYTVPVLWDKKTDTIVNNESSEIIRMLYTEFDEFVPHNLREENKSGGGLYPEHLRKEIDETNDWVYNKINNGVYKAGFAKSQEAYDAAIEALFESLDRVEALLSHGKPYILGDTITEVDIRLYTTIARFDVAYYTVFMCNVKSIRHDYPRLYLWFRRLYWDQGESGQARGAFYKTTAPYMPMYSRGYAHSRIMVVFGGEAPLIVPAGPKVLVDELPEVFVF</sequence>
<feature type="domain" description="GST C-terminal" evidence="4">
    <location>
        <begin position="170"/>
        <end position="301"/>
    </location>
</feature>
<accession>A0A0P7BFF4</accession>
<dbReference type="PANTHER" id="PTHR32419">
    <property type="entry name" value="GLUTATHIONYL-HYDROQUINONE REDUCTASE"/>
    <property type="match status" value="1"/>
</dbReference>
<dbReference type="InterPro" id="IPR036249">
    <property type="entry name" value="Thioredoxin-like_sf"/>
</dbReference>
<dbReference type="CDD" id="cd03190">
    <property type="entry name" value="GST_C_Omega_like"/>
    <property type="match status" value="1"/>
</dbReference>
<evidence type="ECO:0000313" key="6">
    <source>
        <dbReference type="Proteomes" id="UP000050424"/>
    </source>
</evidence>
<dbReference type="GO" id="GO:0004364">
    <property type="term" value="F:glutathione transferase activity"/>
    <property type="evidence" value="ECO:0007669"/>
    <property type="project" value="InterPro"/>
</dbReference>
<dbReference type="InterPro" id="IPR047047">
    <property type="entry name" value="GST_Omega-like_C"/>
</dbReference>
<dbReference type="PANTHER" id="PTHR32419:SF25">
    <property type="entry name" value="GLUTATHIONE S-TRANSFERASE (EUROFUNG)"/>
    <property type="match status" value="1"/>
</dbReference>
<dbReference type="OrthoDB" id="2309723at2759"/>
<evidence type="ECO:0000259" key="4">
    <source>
        <dbReference type="PROSITE" id="PS50405"/>
    </source>
</evidence>
<evidence type="ECO:0000256" key="3">
    <source>
        <dbReference type="PIRSR" id="PIRSR015753-3"/>
    </source>
</evidence>
<dbReference type="InterPro" id="IPR016639">
    <property type="entry name" value="GST_Omega/GSH"/>
</dbReference>
<dbReference type="Gene3D" id="3.40.30.10">
    <property type="entry name" value="Glutaredoxin"/>
    <property type="match status" value="1"/>
</dbReference>
<proteinExistence type="predicted"/>
<keyword evidence="6" id="KW-1185">Reference proteome</keyword>
<dbReference type="InterPro" id="IPR004045">
    <property type="entry name" value="Glutathione_S-Trfase_N"/>
</dbReference>
<dbReference type="InterPro" id="IPR036282">
    <property type="entry name" value="Glutathione-S-Trfase_C_sf"/>
</dbReference>
<feature type="active site" description="Proton donor/acceptor" evidence="1">
    <location>
        <position position="193"/>
    </location>
</feature>
<dbReference type="GO" id="GO:0005737">
    <property type="term" value="C:cytoplasm"/>
    <property type="evidence" value="ECO:0007669"/>
    <property type="project" value="TreeGrafter"/>
</dbReference>
<organism evidence="5 6">
    <name type="scientific">Neonectria ditissima</name>
    <dbReference type="NCBI Taxonomy" id="78410"/>
    <lineage>
        <taxon>Eukaryota</taxon>
        <taxon>Fungi</taxon>
        <taxon>Dikarya</taxon>
        <taxon>Ascomycota</taxon>
        <taxon>Pezizomycotina</taxon>
        <taxon>Sordariomycetes</taxon>
        <taxon>Hypocreomycetidae</taxon>
        <taxon>Hypocreales</taxon>
        <taxon>Nectriaceae</taxon>
        <taxon>Neonectria</taxon>
    </lineage>
</organism>
<protein>
    <recommendedName>
        <fullName evidence="4">GST C-terminal domain-containing protein</fullName>
    </recommendedName>
</protein>
<feature type="binding site" evidence="2">
    <location>
        <begin position="138"/>
        <end position="139"/>
    </location>
    <ligand>
        <name>glutathione</name>
        <dbReference type="ChEBI" id="CHEBI:57925"/>
    </ligand>
</feature>